<comment type="caution">
    <text evidence="4">The sequence shown here is derived from an EMBL/GenBank/DDBJ whole genome shotgun (WGS) entry which is preliminary data.</text>
</comment>
<feature type="signal peptide" evidence="3">
    <location>
        <begin position="1"/>
        <end position="19"/>
    </location>
</feature>
<dbReference type="PANTHER" id="PTHR34228">
    <property type="entry name" value="PROTEIN CBG09474-RELATED"/>
    <property type="match status" value="1"/>
</dbReference>
<reference evidence="4" key="1">
    <citation type="submission" date="2022-11" db="EMBL/GenBank/DDBJ databases">
        <authorList>
            <person name="Kikuchi T."/>
        </authorList>
    </citation>
    <scope>NUCLEOTIDE SEQUENCE</scope>
    <source>
        <strain evidence="4">PS1010</strain>
    </source>
</reference>
<dbReference type="InterPro" id="IPR053322">
    <property type="entry name" value="PLA2-like"/>
</dbReference>
<sequence>MMSSSSVIFVLALASTVSANYLINSTYWSCGAGTLPTMVSNQVLHACDEYYDYNLCCAIHDDCYDQQLGKANCDANFCACVAKAGENTTSSDGVCNTAGPAACLLVNVTDAAAEAYANAGESSTLVYTISTNNKIKNAYPVLFQKCLYQYLTIDICGLNFDFCINESSNKSDKKNCAIGLRRCLNQTKYNRVANTQCDNAVAQVVTVINEVITNLS</sequence>
<comment type="subcellular location">
    <subcellularLocation>
        <location evidence="1">Secreted</location>
    </subcellularLocation>
</comment>
<evidence type="ECO:0000256" key="3">
    <source>
        <dbReference type="SAM" id="SignalP"/>
    </source>
</evidence>
<dbReference type="PANTHER" id="PTHR34228:SF5">
    <property type="entry name" value="PHOSPHOLIPASE A(2)-RELATED"/>
    <property type="match status" value="1"/>
</dbReference>
<dbReference type="InterPro" id="IPR033113">
    <property type="entry name" value="PLA2_histidine"/>
</dbReference>
<gene>
    <name evidence="4" type="ORF">CAMP_LOCUS12491</name>
</gene>
<evidence type="ECO:0008006" key="6">
    <source>
        <dbReference type="Google" id="ProtNLM"/>
    </source>
</evidence>
<proteinExistence type="predicted"/>
<dbReference type="PROSITE" id="PS00118">
    <property type="entry name" value="PA2_HIS"/>
    <property type="match status" value="1"/>
</dbReference>
<feature type="chain" id="PRO_5040390153" description="Domain of unknown function DB domain-containing protein" evidence="3">
    <location>
        <begin position="20"/>
        <end position="216"/>
    </location>
</feature>
<dbReference type="GO" id="GO:0050482">
    <property type="term" value="P:arachidonate secretion"/>
    <property type="evidence" value="ECO:0007669"/>
    <property type="project" value="InterPro"/>
</dbReference>
<evidence type="ECO:0000256" key="1">
    <source>
        <dbReference type="ARBA" id="ARBA00004613"/>
    </source>
</evidence>
<dbReference type="GO" id="GO:0004623">
    <property type="term" value="F:phospholipase A2 activity"/>
    <property type="evidence" value="ECO:0007669"/>
    <property type="project" value="InterPro"/>
</dbReference>
<dbReference type="GO" id="GO:0005576">
    <property type="term" value="C:extracellular region"/>
    <property type="evidence" value="ECO:0007669"/>
    <property type="project" value="UniProtKB-SubCell"/>
</dbReference>
<organism evidence="4 5">
    <name type="scientific">Caenorhabditis angaria</name>
    <dbReference type="NCBI Taxonomy" id="860376"/>
    <lineage>
        <taxon>Eukaryota</taxon>
        <taxon>Metazoa</taxon>
        <taxon>Ecdysozoa</taxon>
        <taxon>Nematoda</taxon>
        <taxon>Chromadorea</taxon>
        <taxon>Rhabditida</taxon>
        <taxon>Rhabditina</taxon>
        <taxon>Rhabditomorpha</taxon>
        <taxon>Rhabditoidea</taxon>
        <taxon>Rhabditidae</taxon>
        <taxon>Peloderinae</taxon>
        <taxon>Caenorhabditis</taxon>
    </lineage>
</organism>
<dbReference type="InterPro" id="IPR036444">
    <property type="entry name" value="PLipase_A2_dom_sf"/>
</dbReference>
<dbReference type="Proteomes" id="UP001152747">
    <property type="component" value="Unassembled WGS sequence"/>
</dbReference>
<evidence type="ECO:0000313" key="4">
    <source>
        <dbReference type="EMBL" id="CAI5449854.1"/>
    </source>
</evidence>
<dbReference type="OrthoDB" id="5869656at2759"/>
<protein>
    <recommendedName>
        <fullName evidence="6">Domain of unknown function DB domain-containing protein</fullName>
    </recommendedName>
</protein>
<keyword evidence="3" id="KW-0732">Signal</keyword>
<keyword evidence="2" id="KW-0964">Secreted</keyword>
<dbReference type="GO" id="GO:0006644">
    <property type="term" value="P:phospholipid metabolic process"/>
    <property type="evidence" value="ECO:0007669"/>
    <property type="project" value="InterPro"/>
</dbReference>
<dbReference type="AlphaFoldDB" id="A0A9P1IRR5"/>
<accession>A0A9P1IRR5</accession>
<name>A0A9P1IRR5_9PELO</name>
<dbReference type="EMBL" id="CANHGI010000004">
    <property type="protein sequence ID" value="CAI5449854.1"/>
    <property type="molecule type" value="Genomic_DNA"/>
</dbReference>
<dbReference type="SUPFAM" id="SSF48619">
    <property type="entry name" value="Phospholipase A2, PLA2"/>
    <property type="match status" value="1"/>
</dbReference>
<evidence type="ECO:0000256" key="2">
    <source>
        <dbReference type="ARBA" id="ARBA00022525"/>
    </source>
</evidence>
<keyword evidence="5" id="KW-1185">Reference proteome</keyword>
<evidence type="ECO:0000313" key="5">
    <source>
        <dbReference type="Proteomes" id="UP001152747"/>
    </source>
</evidence>